<keyword evidence="3" id="KW-1185">Reference proteome</keyword>
<evidence type="ECO:0000313" key="2">
    <source>
        <dbReference type="EMBL" id="PIC29806.1"/>
    </source>
</evidence>
<dbReference type="InterPro" id="IPR002900">
    <property type="entry name" value="DUF38/FTH_CAE_spp"/>
</dbReference>
<accession>A0A2G5TS48</accession>
<dbReference type="PANTHER" id="PTHR23015:SF4">
    <property type="entry name" value="DUF38 DOMAIN-CONTAINING PROTEIN-RELATED"/>
    <property type="match status" value="1"/>
</dbReference>
<evidence type="ECO:0000313" key="3">
    <source>
        <dbReference type="Proteomes" id="UP000230233"/>
    </source>
</evidence>
<dbReference type="SUPFAM" id="SSF81383">
    <property type="entry name" value="F-box domain"/>
    <property type="match status" value="1"/>
</dbReference>
<proteinExistence type="predicted"/>
<dbReference type="AlphaFoldDB" id="A0A2G5TS48"/>
<dbReference type="OrthoDB" id="435188at2759"/>
<dbReference type="InterPro" id="IPR040161">
    <property type="entry name" value="FB224"/>
</dbReference>
<gene>
    <name evidence="2" type="primary">Cnig_chr_V.g21272</name>
    <name evidence="2" type="ORF">B9Z55_021272</name>
</gene>
<dbReference type="EMBL" id="PDUG01000005">
    <property type="protein sequence ID" value="PIC29806.1"/>
    <property type="molecule type" value="Genomic_DNA"/>
</dbReference>
<dbReference type="PROSITE" id="PS50181">
    <property type="entry name" value="FBOX"/>
    <property type="match status" value="1"/>
</dbReference>
<dbReference type="Pfam" id="PF01827">
    <property type="entry name" value="FTH"/>
    <property type="match status" value="1"/>
</dbReference>
<comment type="caution">
    <text evidence="2">The sequence shown here is derived from an EMBL/GenBank/DDBJ whole genome shotgun (WGS) entry which is preliminary data.</text>
</comment>
<dbReference type="Pfam" id="PF00646">
    <property type="entry name" value="F-box"/>
    <property type="match status" value="1"/>
</dbReference>
<name>A0A2G5TS48_9PELO</name>
<evidence type="ECO:0000259" key="1">
    <source>
        <dbReference type="PROSITE" id="PS50181"/>
    </source>
</evidence>
<dbReference type="SMART" id="SM00256">
    <property type="entry name" value="FBOX"/>
    <property type="match status" value="1"/>
</dbReference>
<dbReference type="InterPro" id="IPR001810">
    <property type="entry name" value="F-box_dom"/>
</dbReference>
<organism evidence="2 3">
    <name type="scientific">Caenorhabditis nigoni</name>
    <dbReference type="NCBI Taxonomy" id="1611254"/>
    <lineage>
        <taxon>Eukaryota</taxon>
        <taxon>Metazoa</taxon>
        <taxon>Ecdysozoa</taxon>
        <taxon>Nematoda</taxon>
        <taxon>Chromadorea</taxon>
        <taxon>Rhabditida</taxon>
        <taxon>Rhabditina</taxon>
        <taxon>Rhabditomorpha</taxon>
        <taxon>Rhabditoidea</taxon>
        <taxon>Rhabditidae</taxon>
        <taxon>Peloderinae</taxon>
        <taxon>Caenorhabditis</taxon>
    </lineage>
</organism>
<protein>
    <recommendedName>
        <fullName evidence="1">F-box domain-containing protein</fullName>
    </recommendedName>
</protein>
<dbReference type="Gene3D" id="1.20.1280.50">
    <property type="match status" value="1"/>
</dbReference>
<reference evidence="3" key="1">
    <citation type="submission" date="2017-10" db="EMBL/GenBank/DDBJ databases">
        <title>Rapid genome shrinkage in a self-fertile nematode reveals novel sperm competition proteins.</title>
        <authorList>
            <person name="Yin D."/>
            <person name="Schwarz E.M."/>
            <person name="Thomas C.G."/>
            <person name="Felde R.L."/>
            <person name="Korf I.F."/>
            <person name="Cutter A.D."/>
            <person name="Schartner C.M."/>
            <person name="Ralston E.J."/>
            <person name="Meyer B.J."/>
            <person name="Haag E.S."/>
        </authorList>
    </citation>
    <scope>NUCLEOTIDE SEQUENCE [LARGE SCALE GENOMIC DNA]</scope>
    <source>
        <strain evidence="3">JU1422</strain>
    </source>
</reference>
<dbReference type="Proteomes" id="UP000230233">
    <property type="component" value="Chromosome V"/>
</dbReference>
<sequence length="254" mass="29765">MSSIIEMPELVLENIIEFLDFRSVLTLRQVCRDFRNFIDDLNDLKLPDSKFSSISWIVKNDIRMKFGTDGRLYRFVYSKSDNSRSLNGKKAVLENSNILDVAIRDLEFVLKFQKSTLREFHFLDHQLSNNLTFPNLHVKLGSMFKKLNRKIKTGVLSMESDSQSGFMSILPIADAETLETLALFPLDVNMDIEMDEIVKTEQWRKAKYIFCNFYALNMKVEDMCDFPRLYLKWLSISARDLDFLKKVLNIKLKN</sequence>
<dbReference type="GO" id="GO:0045087">
    <property type="term" value="P:innate immune response"/>
    <property type="evidence" value="ECO:0007669"/>
    <property type="project" value="TreeGrafter"/>
</dbReference>
<dbReference type="PANTHER" id="PTHR23015">
    <property type="entry name" value="UNCHARACTERIZED C.ELEGANS PROTEIN"/>
    <property type="match status" value="1"/>
</dbReference>
<feature type="domain" description="F-box" evidence="1">
    <location>
        <begin position="1"/>
        <end position="54"/>
    </location>
</feature>
<dbReference type="InterPro" id="IPR036047">
    <property type="entry name" value="F-box-like_dom_sf"/>
</dbReference>
<dbReference type="CDD" id="cd22150">
    <property type="entry name" value="F-box_CeFBXA-like"/>
    <property type="match status" value="1"/>
</dbReference>